<comment type="caution">
    <text evidence="5">The sequence shown here is derived from an EMBL/GenBank/DDBJ whole genome shotgun (WGS) entry which is preliminary data.</text>
</comment>
<keyword evidence="1" id="KW-0547">Nucleotide-binding</keyword>
<dbReference type="Pfam" id="PF02626">
    <property type="entry name" value="CT_A_B"/>
    <property type="match status" value="1"/>
</dbReference>
<name>A0A926D6H3_9FIRM</name>
<dbReference type="EMBL" id="JACRSR010000005">
    <property type="protein sequence ID" value="MBC8532242.1"/>
    <property type="molecule type" value="Genomic_DNA"/>
</dbReference>
<dbReference type="SMART" id="SM00797">
    <property type="entry name" value="AHS2"/>
    <property type="match status" value="1"/>
</dbReference>
<dbReference type="InterPro" id="IPR052708">
    <property type="entry name" value="PxpC"/>
</dbReference>
<keyword evidence="6" id="KW-1185">Reference proteome</keyword>
<dbReference type="Proteomes" id="UP000623172">
    <property type="component" value="Unassembled WGS sequence"/>
</dbReference>
<dbReference type="PANTHER" id="PTHR43309:SF5">
    <property type="entry name" value="5-OXOPROLINASE SUBUNIT C"/>
    <property type="match status" value="1"/>
</dbReference>
<evidence type="ECO:0000259" key="4">
    <source>
        <dbReference type="SMART" id="SM00797"/>
    </source>
</evidence>
<dbReference type="NCBIfam" id="TIGR00724">
    <property type="entry name" value="urea_amlyse_rel"/>
    <property type="match status" value="1"/>
</dbReference>
<dbReference type="InterPro" id="IPR003778">
    <property type="entry name" value="CT_A_B"/>
</dbReference>
<reference evidence="5" key="1">
    <citation type="submission" date="2020-08" db="EMBL/GenBank/DDBJ databases">
        <title>Genome public.</title>
        <authorList>
            <person name="Liu C."/>
            <person name="Sun Q."/>
        </authorList>
    </citation>
    <scope>NUCLEOTIDE SEQUENCE</scope>
    <source>
        <strain evidence="5">NSJ-53</strain>
    </source>
</reference>
<dbReference type="RefSeq" id="WP_249317355.1">
    <property type="nucleotide sequence ID" value="NZ_JACRSR010000005.1"/>
</dbReference>
<evidence type="ECO:0000256" key="2">
    <source>
        <dbReference type="ARBA" id="ARBA00022801"/>
    </source>
</evidence>
<evidence type="ECO:0000256" key="3">
    <source>
        <dbReference type="ARBA" id="ARBA00022840"/>
    </source>
</evidence>
<keyword evidence="3" id="KW-0067">ATP-binding</keyword>
<proteinExistence type="predicted"/>
<accession>A0A926D6H3</accession>
<dbReference type="GO" id="GO:0005524">
    <property type="term" value="F:ATP binding"/>
    <property type="evidence" value="ECO:0007669"/>
    <property type="project" value="UniProtKB-KW"/>
</dbReference>
<dbReference type="PANTHER" id="PTHR43309">
    <property type="entry name" value="5-OXOPROLINASE SUBUNIT C"/>
    <property type="match status" value="1"/>
</dbReference>
<sequence>MGIEILEGGFFSTVQDGGRHAYQQYGMPVGGAMDTHCMALANILVGNPIYTEVLEMTYTGMVMRFHESNFFAVVSHGVEIRLSGTSLLPNRAYLAQKGDTLSIGTVTEGCRAYLALAGGLNLPEVMGSKSTYIKGKLGGYYGRKLRAGDRISFLTPKTQLANADFRAIPASLFPKPSPTLRVILGPQLDAFTPEGVQTFLQEPYTVSANSDRMGYRFSGPFVAHKPGINGNIISDAIAFGAVQVPGEGHPIVMMADRQTTGGYTKIANVISVDLPALAQMRPGQNVHFQPISLGKAHELLARRSQQYALLQRLLDHEVIEKDLHMRLQVESSSYQVDILQIG</sequence>
<protein>
    <submittedName>
        <fullName evidence="5">Biotin-dependent carboxyltransferase family protein</fullName>
    </submittedName>
</protein>
<dbReference type="SUPFAM" id="SSF50891">
    <property type="entry name" value="Cyclophilin-like"/>
    <property type="match status" value="1"/>
</dbReference>
<dbReference type="GO" id="GO:0016787">
    <property type="term" value="F:hydrolase activity"/>
    <property type="evidence" value="ECO:0007669"/>
    <property type="project" value="UniProtKB-KW"/>
</dbReference>
<feature type="domain" description="Carboxyltransferase" evidence="4">
    <location>
        <begin position="24"/>
        <end position="306"/>
    </location>
</feature>
<dbReference type="InterPro" id="IPR029000">
    <property type="entry name" value="Cyclophilin-like_dom_sf"/>
</dbReference>
<evidence type="ECO:0000256" key="1">
    <source>
        <dbReference type="ARBA" id="ARBA00022741"/>
    </source>
</evidence>
<keyword evidence="2" id="KW-0378">Hydrolase</keyword>
<organism evidence="5 6">
    <name type="scientific">Gehongia tenuis</name>
    <dbReference type="NCBI Taxonomy" id="2763655"/>
    <lineage>
        <taxon>Bacteria</taxon>
        <taxon>Bacillati</taxon>
        <taxon>Bacillota</taxon>
        <taxon>Clostridia</taxon>
        <taxon>Christensenellales</taxon>
        <taxon>Christensenellaceae</taxon>
        <taxon>Gehongia</taxon>
    </lineage>
</organism>
<evidence type="ECO:0000313" key="5">
    <source>
        <dbReference type="EMBL" id="MBC8532242.1"/>
    </source>
</evidence>
<evidence type="ECO:0000313" key="6">
    <source>
        <dbReference type="Proteomes" id="UP000623172"/>
    </source>
</evidence>
<dbReference type="Gene3D" id="2.40.100.10">
    <property type="entry name" value="Cyclophilin-like"/>
    <property type="match status" value="1"/>
</dbReference>
<dbReference type="AlphaFoldDB" id="A0A926D6H3"/>
<gene>
    <name evidence="5" type="ORF">H8696_10340</name>
</gene>